<protein>
    <submittedName>
        <fullName evidence="1">Phage portal protein</fullName>
    </submittedName>
</protein>
<dbReference type="RefSeq" id="WP_069937809.1">
    <property type="nucleotide sequence ID" value="NZ_MAMP01000012.1"/>
</dbReference>
<dbReference type="STRING" id="1714016.BA724_03130"/>
<comment type="caution">
    <text evidence="1">The sequence shown here is derived from an EMBL/GenBank/DDBJ whole genome shotgun (WGS) entry which is preliminary data.</text>
</comment>
<evidence type="ECO:0000313" key="1">
    <source>
        <dbReference type="EMBL" id="OES45812.1"/>
    </source>
</evidence>
<accession>A0A1E7DRU9</accession>
<dbReference type="Proteomes" id="UP000095658">
    <property type="component" value="Unassembled WGS sequence"/>
</dbReference>
<evidence type="ECO:0000313" key="2">
    <source>
        <dbReference type="Proteomes" id="UP000095658"/>
    </source>
</evidence>
<dbReference type="AlphaFoldDB" id="A0A1E7DRU9"/>
<reference evidence="1 2" key="1">
    <citation type="submission" date="2016-06" db="EMBL/GenBank/DDBJ databases">
        <title>Domibacillus iocasae genome sequencing.</title>
        <authorList>
            <person name="Verma A."/>
            <person name="Pal Y."/>
            <person name="Ojha A.K."/>
            <person name="Krishnamurthi S."/>
        </authorList>
    </citation>
    <scope>NUCLEOTIDE SEQUENCE [LARGE SCALE GENOMIC DNA]</scope>
    <source>
        <strain evidence="1 2">DSM 29979</strain>
    </source>
</reference>
<sequence>MNPEVMSIRSAFHQLFPVLLYEDEVPEELQVPSMYFPPAFAFDGKDTLSTFMKTYSLSVKLFHESTQQAHAEAELIADAIRARRLLVPLLDPEGAHTGEYVRLNRIESRQGSSGMALIILTWDSRYFYEREEVQPLNKVTIESEVKL</sequence>
<organism evidence="1 2">
    <name type="scientific">Domibacillus iocasae</name>
    <dbReference type="NCBI Taxonomy" id="1714016"/>
    <lineage>
        <taxon>Bacteria</taxon>
        <taxon>Bacillati</taxon>
        <taxon>Bacillota</taxon>
        <taxon>Bacilli</taxon>
        <taxon>Bacillales</taxon>
        <taxon>Bacillaceae</taxon>
        <taxon>Domibacillus</taxon>
    </lineage>
</organism>
<dbReference type="OrthoDB" id="2899407at2"/>
<keyword evidence="2" id="KW-1185">Reference proteome</keyword>
<gene>
    <name evidence="1" type="ORF">BA724_03130</name>
</gene>
<dbReference type="EMBL" id="MAMP01000012">
    <property type="protein sequence ID" value="OES45812.1"/>
    <property type="molecule type" value="Genomic_DNA"/>
</dbReference>
<name>A0A1E7DRU9_9BACI</name>
<proteinExistence type="predicted"/>